<dbReference type="RefSeq" id="WP_048278980.1">
    <property type="nucleotide sequence ID" value="NZ_LDZF01000009.1"/>
</dbReference>
<dbReference type="EMBL" id="LDZF01000009">
    <property type="protein sequence ID" value="KMK13992.1"/>
    <property type="molecule type" value="Genomic_DNA"/>
</dbReference>
<dbReference type="STRING" id="61647.LG71_12810"/>
<dbReference type="PANTHER" id="PTHR38105">
    <property type="entry name" value="OUTER MEMBRANE PROTEIN-RELATED-RELATED"/>
    <property type="match status" value="1"/>
</dbReference>
<dbReference type="GO" id="GO:0015772">
    <property type="term" value="P:oligosaccharide transport"/>
    <property type="evidence" value="ECO:0007669"/>
    <property type="project" value="TreeGrafter"/>
</dbReference>
<accession>A0A0J5PUZ3</accession>
<protein>
    <submittedName>
        <fullName evidence="2">Porin</fullName>
    </submittedName>
</protein>
<dbReference type="InterPro" id="IPR053713">
    <property type="entry name" value="Bact_OM_Channel_sf"/>
</dbReference>
<dbReference type="AlphaFoldDB" id="A0A0J5PUZ3"/>
<evidence type="ECO:0000313" key="3">
    <source>
        <dbReference type="Proteomes" id="UP000036196"/>
    </source>
</evidence>
<dbReference type="InterPro" id="IPR009331">
    <property type="entry name" value="Oligogalacturonate-sp_porin"/>
</dbReference>
<dbReference type="eggNOG" id="COG1452">
    <property type="taxonomic scope" value="Bacteria"/>
</dbReference>
<sequence>MYRCVFFICTLLISIGSRAVMIDYRHEIMDNTGNTHKDRLLVSHRFSSGFGLSLEGKWKGSKNKDKAYHETVSNGTEVVASYVHKVNNRLQMEPGFSLDSGSSSNNYRPYLRGKLLIQDGLTASLRFRPYYKRYSGNIGSDHKTSEKGFNLTGVISLVELSNSQIDYELDYKKTSTGGVVLANNKNHEWAHDIKLTYKLNSSWSPHIAVGNVSGSRYTSERQTRYRVGVSYLF</sequence>
<dbReference type="PATRIC" id="fig|61647.15.peg.5597"/>
<dbReference type="Pfam" id="PF06178">
    <property type="entry name" value="KdgM"/>
    <property type="match status" value="1"/>
</dbReference>
<reference evidence="2 3" key="1">
    <citation type="submission" date="2015-05" db="EMBL/GenBank/DDBJ databases">
        <title>Genome sequences of Pluralibacter gergoviae.</title>
        <authorList>
            <person name="Greninger A.L."/>
            <person name="Miller S."/>
        </authorList>
    </citation>
    <scope>NUCLEOTIDE SEQUENCE [LARGE SCALE GENOMIC DNA]</scope>
    <source>
        <strain evidence="2 3">JS81F13</strain>
    </source>
</reference>
<dbReference type="PANTHER" id="PTHR38105:SF5">
    <property type="entry name" value="OUTER MEMBRANE PROTEIN"/>
    <property type="match status" value="1"/>
</dbReference>
<comment type="caution">
    <text evidence="2">The sequence shown here is derived from an EMBL/GenBank/DDBJ whole genome shotgun (WGS) entry which is preliminary data.</text>
</comment>
<gene>
    <name evidence="2" type="ORF">ABW06_11055</name>
</gene>
<name>A0A0J5PUZ3_PLUGE</name>
<proteinExistence type="predicted"/>
<dbReference type="Gene3D" id="2.40.160.40">
    <property type="entry name" value="monomeric porin ompg"/>
    <property type="match status" value="1"/>
</dbReference>
<dbReference type="GO" id="GO:0015288">
    <property type="term" value="F:porin activity"/>
    <property type="evidence" value="ECO:0007669"/>
    <property type="project" value="TreeGrafter"/>
</dbReference>
<evidence type="ECO:0000256" key="1">
    <source>
        <dbReference type="ARBA" id="ARBA00022729"/>
    </source>
</evidence>
<keyword evidence="3" id="KW-1185">Reference proteome</keyword>
<keyword evidence="1" id="KW-0732">Signal</keyword>
<organism evidence="2 3">
    <name type="scientific">Pluralibacter gergoviae</name>
    <name type="common">Enterobacter gergoviae</name>
    <dbReference type="NCBI Taxonomy" id="61647"/>
    <lineage>
        <taxon>Bacteria</taxon>
        <taxon>Pseudomonadati</taxon>
        <taxon>Pseudomonadota</taxon>
        <taxon>Gammaproteobacteria</taxon>
        <taxon>Enterobacterales</taxon>
        <taxon>Enterobacteriaceae</taxon>
        <taxon>Pluralibacter</taxon>
    </lineage>
</organism>
<dbReference type="GO" id="GO:0009279">
    <property type="term" value="C:cell outer membrane"/>
    <property type="evidence" value="ECO:0007669"/>
    <property type="project" value="TreeGrafter"/>
</dbReference>
<dbReference type="Proteomes" id="UP000036196">
    <property type="component" value="Unassembled WGS sequence"/>
</dbReference>
<evidence type="ECO:0000313" key="2">
    <source>
        <dbReference type="EMBL" id="KMK13992.1"/>
    </source>
</evidence>